<dbReference type="EMBL" id="CAJVPP010000922">
    <property type="protein sequence ID" value="CAG8522222.1"/>
    <property type="molecule type" value="Genomic_DNA"/>
</dbReference>
<accession>A0A9N9FAL2</accession>
<proteinExistence type="predicted"/>
<organism evidence="1 2">
    <name type="scientific">Funneliformis mosseae</name>
    <name type="common">Endomycorrhizal fungus</name>
    <name type="synonym">Glomus mosseae</name>
    <dbReference type="NCBI Taxonomy" id="27381"/>
    <lineage>
        <taxon>Eukaryota</taxon>
        <taxon>Fungi</taxon>
        <taxon>Fungi incertae sedis</taxon>
        <taxon>Mucoromycota</taxon>
        <taxon>Glomeromycotina</taxon>
        <taxon>Glomeromycetes</taxon>
        <taxon>Glomerales</taxon>
        <taxon>Glomeraceae</taxon>
        <taxon>Funneliformis</taxon>
    </lineage>
</organism>
<gene>
    <name evidence="1" type="ORF">FMOSSE_LOCUS5089</name>
</gene>
<evidence type="ECO:0000313" key="1">
    <source>
        <dbReference type="EMBL" id="CAG8522222.1"/>
    </source>
</evidence>
<reference evidence="1" key="1">
    <citation type="submission" date="2021-06" db="EMBL/GenBank/DDBJ databases">
        <authorList>
            <person name="Kallberg Y."/>
            <person name="Tangrot J."/>
            <person name="Rosling A."/>
        </authorList>
    </citation>
    <scope>NUCLEOTIDE SEQUENCE</scope>
    <source>
        <strain evidence="1">87-6 pot B 2015</strain>
    </source>
</reference>
<evidence type="ECO:0000313" key="2">
    <source>
        <dbReference type="Proteomes" id="UP000789375"/>
    </source>
</evidence>
<name>A0A9N9FAL2_FUNMO</name>
<keyword evidence="2" id="KW-1185">Reference proteome</keyword>
<sequence length="71" mass="7827">MVEIKDIFSNSKTCFSEVSSDVSELVVRSSSLSSSLSSMKNFKVEIPFRILTVCVVTPKTTTFNPMMGKLS</sequence>
<dbReference type="Proteomes" id="UP000789375">
    <property type="component" value="Unassembled WGS sequence"/>
</dbReference>
<comment type="caution">
    <text evidence="1">The sequence shown here is derived from an EMBL/GenBank/DDBJ whole genome shotgun (WGS) entry which is preliminary data.</text>
</comment>
<dbReference type="AlphaFoldDB" id="A0A9N9FAL2"/>
<protein>
    <submittedName>
        <fullName evidence="1">15495_t:CDS:1</fullName>
    </submittedName>
</protein>